<organism evidence="1 2">
    <name type="scientific">Caerostris darwini</name>
    <dbReference type="NCBI Taxonomy" id="1538125"/>
    <lineage>
        <taxon>Eukaryota</taxon>
        <taxon>Metazoa</taxon>
        <taxon>Ecdysozoa</taxon>
        <taxon>Arthropoda</taxon>
        <taxon>Chelicerata</taxon>
        <taxon>Arachnida</taxon>
        <taxon>Araneae</taxon>
        <taxon>Araneomorphae</taxon>
        <taxon>Entelegynae</taxon>
        <taxon>Araneoidea</taxon>
        <taxon>Araneidae</taxon>
        <taxon>Caerostris</taxon>
    </lineage>
</organism>
<gene>
    <name evidence="1" type="ORF">CDAR_433121</name>
</gene>
<comment type="caution">
    <text evidence="1">The sequence shown here is derived from an EMBL/GenBank/DDBJ whole genome shotgun (WGS) entry which is preliminary data.</text>
</comment>
<accession>A0AAV4QK13</accession>
<dbReference type="AlphaFoldDB" id="A0AAV4QK13"/>
<dbReference type="Proteomes" id="UP001054837">
    <property type="component" value="Unassembled WGS sequence"/>
</dbReference>
<name>A0AAV4QK13_9ARAC</name>
<reference evidence="1 2" key="1">
    <citation type="submission" date="2021-06" db="EMBL/GenBank/DDBJ databases">
        <title>Caerostris darwini draft genome.</title>
        <authorList>
            <person name="Kono N."/>
            <person name="Arakawa K."/>
        </authorList>
    </citation>
    <scope>NUCLEOTIDE SEQUENCE [LARGE SCALE GENOMIC DNA]</scope>
</reference>
<protein>
    <submittedName>
        <fullName evidence="1">Uncharacterized protein</fullName>
    </submittedName>
</protein>
<evidence type="ECO:0000313" key="1">
    <source>
        <dbReference type="EMBL" id="GIY08604.1"/>
    </source>
</evidence>
<evidence type="ECO:0000313" key="2">
    <source>
        <dbReference type="Proteomes" id="UP001054837"/>
    </source>
</evidence>
<dbReference type="EMBL" id="BPLQ01004536">
    <property type="protein sequence ID" value="GIY08604.1"/>
    <property type="molecule type" value="Genomic_DNA"/>
</dbReference>
<keyword evidence="2" id="KW-1185">Reference proteome</keyword>
<proteinExistence type="predicted"/>
<sequence>MKHLKGREIWDGNKVKVNSAIWKGVGRRGGRELPCVPDSFYTTPISRTIPRIRFPSLAMTEFEIERTVFAPMEL</sequence>